<comment type="caution">
    <text evidence="1">The sequence shown here is derived from an EMBL/GenBank/DDBJ whole genome shotgun (WGS) entry which is preliminary data.</text>
</comment>
<dbReference type="Proteomes" id="UP001558613">
    <property type="component" value="Unassembled WGS sequence"/>
</dbReference>
<keyword evidence="2" id="KW-1185">Reference proteome</keyword>
<protein>
    <submittedName>
        <fullName evidence="1">Uncharacterized protein</fullName>
    </submittedName>
</protein>
<evidence type="ECO:0000313" key="2">
    <source>
        <dbReference type="Proteomes" id="UP001558613"/>
    </source>
</evidence>
<gene>
    <name evidence="1" type="ORF">QQF64_015423</name>
</gene>
<accession>A0ABR3NVV8</accession>
<organism evidence="1 2">
    <name type="scientific">Cirrhinus molitorella</name>
    <name type="common">mud carp</name>
    <dbReference type="NCBI Taxonomy" id="172907"/>
    <lineage>
        <taxon>Eukaryota</taxon>
        <taxon>Metazoa</taxon>
        <taxon>Chordata</taxon>
        <taxon>Craniata</taxon>
        <taxon>Vertebrata</taxon>
        <taxon>Euteleostomi</taxon>
        <taxon>Actinopterygii</taxon>
        <taxon>Neopterygii</taxon>
        <taxon>Teleostei</taxon>
        <taxon>Ostariophysi</taxon>
        <taxon>Cypriniformes</taxon>
        <taxon>Cyprinidae</taxon>
        <taxon>Labeoninae</taxon>
        <taxon>Labeonini</taxon>
        <taxon>Cirrhinus</taxon>
    </lineage>
</organism>
<evidence type="ECO:0000313" key="1">
    <source>
        <dbReference type="EMBL" id="KAL1280823.1"/>
    </source>
</evidence>
<name>A0ABR3NVV8_9TELE</name>
<dbReference type="EMBL" id="JAYMGO010000002">
    <property type="protein sequence ID" value="KAL1280823.1"/>
    <property type="molecule type" value="Genomic_DNA"/>
</dbReference>
<sequence length="124" mass="14197">MDDAGSVSSSARVARWWWRGERRRQAGCQSLSLGVCFQRAPVPDSRLSAPWPTWRTLKTLFNGPLVFSGPTPRSQISHSHMRLQRMRLWLAKGRGGSENHSHTFCRARLFKNVYFSPVCFGYTI</sequence>
<reference evidence="1 2" key="1">
    <citation type="submission" date="2023-09" db="EMBL/GenBank/DDBJ databases">
        <authorList>
            <person name="Wang M."/>
        </authorList>
    </citation>
    <scope>NUCLEOTIDE SEQUENCE [LARGE SCALE GENOMIC DNA]</scope>
    <source>
        <strain evidence="1">GT-2023</strain>
        <tissue evidence="1">Liver</tissue>
    </source>
</reference>
<proteinExistence type="predicted"/>